<dbReference type="PROSITE" id="PS50082">
    <property type="entry name" value="WD_REPEATS_2"/>
    <property type="match status" value="12"/>
</dbReference>
<feature type="repeat" description="WD" evidence="3">
    <location>
        <begin position="859"/>
        <end position="900"/>
    </location>
</feature>
<dbReference type="PROSITE" id="PS00678">
    <property type="entry name" value="WD_REPEATS_1"/>
    <property type="match status" value="9"/>
</dbReference>
<dbReference type="InterPro" id="IPR055442">
    <property type="entry name" value="Beta-prop_EML-like_2nd"/>
</dbReference>
<feature type="repeat" description="WD" evidence="3">
    <location>
        <begin position="650"/>
        <end position="691"/>
    </location>
</feature>
<dbReference type="SMART" id="SM00320">
    <property type="entry name" value="WD40"/>
    <property type="match status" value="12"/>
</dbReference>
<feature type="repeat" description="WD" evidence="3">
    <location>
        <begin position="1026"/>
        <end position="1067"/>
    </location>
</feature>
<sequence>MSRNALPANPFVGLRPFEAHESLLFFGRHEQILELLQQLRKNRFLAVVGSSGCGKSSLVRAGLIPRLQVGFLVADRDDWLIVRTKPGDNPIHNLAASLLDAKGKKEISEQITEFTRMIREQGVQAVIDRLASSLKKDDTNVLLLVDQFEEIFRFGLHHGKAEMSDNVADFVSIMLGLAEQREIPVYVTMTMRSDFLGDCDSFHGLPEAMNKGQYLVPRLTRQQRREAIEGPIHLYGAYITPRLSDRLLNESSDSHDELPVLQHVLMRTWSAWGKNGNGPIDIRHYEEIHTMEHALSRHAEEALRELNDEDRVIAEYLFKTITETDAGNRRVRRPTNLNEIAEICGAAPERVMMTIEKFRENDRNFLVVSSDTDPIIDISHESLIRQWETLSRWVDEEAESARIYKRLAETAKLNTRGKAELYRETDLQIALDWQGQKYSTRLWGIRDTRGFPDAIDFLNKSHEAFKQELQEKERQREERERLQREKAKQQKKHLKIMRILLGVIGILLVIAIIISFKIKRLEDEEKKARYEATKVIVKTLEEKAIGALETAKNKNNYEGYKNAFLFANTALQETLEPWPIAIGKKTLGELFDPKVMRSAFTQRWHSPTMNMDSPVCCVAFSRNKKWLASGSHDGVIRLWDVSTGDPIYVWKEHKRTVWDIAFTPDGKHLVSCSEDGTLLIMDPSTGKLLHRKGVSPKVPMIGRIAISPDGKYLAFPSGFNIEVLEVPSLKQVRTMKGHENLVPGLAFDPDGKYLASASFDKSVILWDFATGMKKDTFEVHEDKVWSVAFSPDGKYLASGSVDKSVLLWDIETRKNRKLEGHTDAVTSVAFSPDGKYLASGSGDEIVRLWDISTGKTVKVLQHTDNVMSIAFHPDGKMLATGSYHYSVGLWDVSTGKSLYKTGHEDVVNCVAFSWDGQYLASSADDKSVRLWEVATGEEVLILEGHTDAVESVAFSPDGKYLASGSVDKSVRLWEIATGKVKRVIKGHTDTVISVAFSPDGKYLASGSYDSSVQLWNVRTGNKKNSLNELDGSVQCIAFSPNGGTLALGLSDDSVRLWNVKTGETKKLSGHEYAVWSVAFSPDGKYLASGSQDKSVRLWKVATGKEEHKWEGHTDYVSSVAFSPDGGYLASGSYDKSARIWDVSIKKEVAILSGWHTDKVRSVAFSLMGSTLLQDRLIAV</sequence>
<feature type="repeat" description="WD" evidence="3">
    <location>
        <begin position="1109"/>
        <end position="1150"/>
    </location>
</feature>
<dbReference type="InterPro" id="IPR011047">
    <property type="entry name" value="Quinoprotein_ADH-like_sf"/>
</dbReference>
<keyword evidence="5" id="KW-1133">Transmembrane helix</keyword>
<feature type="repeat" description="WD" evidence="3">
    <location>
        <begin position="777"/>
        <end position="818"/>
    </location>
</feature>
<dbReference type="PROSITE" id="PS50294">
    <property type="entry name" value="WD_REPEATS_REGION"/>
    <property type="match status" value="11"/>
</dbReference>
<feature type="repeat" description="WD" evidence="3">
    <location>
        <begin position="818"/>
        <end position="859"/>
    </location>
</feature>
<evidence type="ECO:0000259" key="7">
    <source>
        <dbReference type="Pfam" id="PF23414"/>
    </source>
</evidence>
<dbReference type="PANTHER" id="PTHR19879">
    <property type="entry name" value="TRANSCRIPTION INITIATION FACTOR TFIID"/>
    <property type="match status" value="1"/>
</dbReference>
<feature type="coiled-coil region" evidence="4">
    <location>
        <begin position="455"/>
        <end position="492"/>
    </location>
</feature>
<dbReference type="PRINTS" id="PR00320">
    <property type="entry name" value="GPROTEINBRPT"/>
</dbReference>
<feature type="repeat" description="WD" evidence="3">
    <location>
        <begin position="1067"/>
        <end position="1108"/>
    </location>
</feature>
<protein>
    <submittedName>
        <fullName evidence="8">Uncharacterized protein</fullName>
    </submittedName>
</protein>
<gene>
    <name evidence="8" type="ORF">BROFUL_03361</name>
</gene>
<dbReference type="Gene3D" id="3.40.50.300">
    <property type="entry name" value="P-loop containing nucleotide triphosphate hydrolases"/>
    <property type="match status" value="1"/>
</dbReference>
<dbReference type="PATRIC" id="fig|380242.3.peg.4136"/>
<feature type="transmembrane region" description="Helical" evidence="5">
    <location>
        <begin position="496"/>
        <end position="516"/>
    </location>
</feature>
<keyword evidence="5" id="KW-0812">Transmembrane</keyword>
<keyword evidence="1 3" id="KW-0853">WD repeat</keyword>
<accession>A0A0M2UP96</accession>
<evidence type="ECO:0000256" key="4">
    <source>
        <dbReference type="SAM" id="Coils"/>
    </source>
</evidence>
<feature type="repeat" description="WD" evidence="3">
    <location>
        <begin position="942"/>
        <end position="983"/>
    </location>
</feature>
<dbReference type="Pfam" id="PF20703">
    <property type="entry name" value="nSTAND1"/>
    <property type="match status" value="1"/>
</dbReference>
<dbReference type="InterPro" id="IPR049052">
    <property type="entry name" value="nSTAND1"/>
</dbReference>
<dbReference type="Pfam" id="PF00400">
    <property type="entry name" value="WD40"/>
    <property type="match status" value="7"/>
</dbReference>
<feature type="domain" description="EML-like second beta-propeller" evidence="7">
    <location>
        <begin position="867"/>
        <end position="1027"/>
    </location>
</feature>
<dbReference type="InterPro" id="IPR027417">
    <property type="entry name" value="P-loop_NTPase"/>
</dbReference>
<dbReference type="SUPFAM" id="SSF50998">
    <property type="entry name" value="Quinoprotein alcohol dehydrogenase-like"/>
    <property type="match status" value="2"/>
</dbReference>
<evidence type="ECO:0000256" key="5">
    <source>
        <dbReference type="SAM" id="Phobius"/>
    </source>
</evidence>
<evidence type="ECO:0000313" key="9">
    <source>
        <dbReference type="Proteomes" id="UP000034954"/>
    </source>
</evidence>
<reference evidence="8 9" key="1">
    <citation type="journal article" date="2013" name="BMC Microbiol.">
        <title>Identification of the type II cytochrome c maturation pathway in anammox bacteria by comparative genomics.</title>
        <authorList>
            <person name="Ferousi C."/>
            <person name="Speth D.R."/>
            <person name="Reimann J."/>
            <person name="Op den Camp H.J."/>
            <person name="Allen J.W."/>
            <person name="Keltjens J.T."/>
            <person name="Jetten M.S."/>
        </authorList>
    </citation>
    <scope>NUCLEOTIDE SEQUENCE [LARGE SCALE GENOMIC DNA]</scope>
    <source>
        <strain evidence="8">RU1</strain>
    </source>
</reference>
<feature type="repeat" description="WD" evidence="3">
    <location>
        <begin position="608"/>
        <end position="649"/>
    </location>
</feature>
<feature type="repeat" description="WD" evidence="3">
    <location>
        <begin position="735"/>
        <end position="776"/>
    </location>
</feature>
<evidence type="ECO:0000256" key="1">
    <source>
        <dbReference type="ARBA" id="ARBA00022574"/>
    </source>
</evidence>
<keyword evidence="5" id="KW-0472">Membrane</keyword>
<dbReference type="InterPro" id="IPR001680">
    <property type="entry name" value="WD40_rpt"/>
</dbReference>
<evidence type="ECO:0000256" key="2">
    <source>
        <dbReference type="ARBA" id="ARBA00022737"/>
    </source>
</evidence>
<keyword evidence="4" id="KW-0175">Coiled coil</keyword>
<dbReference type="InterPro" id="IPR015943">
    <property type="entry name" value="WD40/YVTN_repeat-like_dom_sf"/>
</dbReference>
<dbReference type="EMBL" id="LAQJ01000308">
    <property type="protein sequence ID" value="KKO17953.1"/>
    <property type="molecule type" value="Genomic_DNA"/>
</dbReference>
<dbReference type="Pfam" id="PF23414">
    <property type="entry name" value="Beta-prop_EML_2"/>
    <property type="match status" value="1"/>
</dbReference>
<dbReference type="InterPro" id="IPR020472">
    <property type="entry name" value="WD40_PAC1"/>
</dbReference>
<feature type="repeat" description="WD" evidence="3">
    <location>
        <begin position="984"/>
        <end position="1025"/>
    </location>
</feature>
<organism evidence="8 9">
    <name type="scientific">Candidatus Brocadia fulgida</name>
    <dbReference type="NCBI Taxonomy" id="380242"/>
    <lineage>
        <taxon>Bacteria</taxon>
        <taxon>Pseudomonadati</taxon>
        <taxon>Planctomycetota</taxon>
        <taxon>Candidatus Brocadiia</taxon>
        <taxon>Candidatus Brocadiales</taxon>
        <taxon>Candidatus Brocadiaceae</taxon>
        <taxon>Candidatus Brocadia</taxon>
    </lineage>
</organism>
<proteinExistence type="predicted"/>
<dbReference type="AlphaFoldDB" id="A0A0M2UP96"/>
<dbReference type="SUPFAM" id="SSF50974">
    <property type="entry name" value="Nitrous oxide reductase, N-terminal domain"/>
    <property type="match status" value="1"/>
</dbReference>
<feature type="repeat" description="WD" evidence="3">
    <location>
        <begin position="900"/>
        <end position="941"/>
    </location>
</feature>
<dbReference type="Gene3D" id="2.130.10.10">
    <property type="entry name" value="YVTN repeat-like/Quinoprotein amine dehydrogenase"/>
    <property type="match status" value="6"/>
</dbReference>
<dbReference type="InterPro" id="IPR019775">
    <property type="entry name" value="WD40_repeat_CS"/>
</dbReference>
<evidence type="ECO:0000259" key="6">
    <source>
        <dbReference type="Pfam" id="PF20703"/>
    </source>
</evidence>
<dbReference type="CDD" id="cd00200">
    <property type="entry name" value="WD40"/>
    <property type="match status" value="2"/>
</dbReference>
<dbReference type="InterPro" id="IPR011045">
    <property type="entry name" value="N2O_reductase_N"/>
</dbReference>
<keyword evidence="2" id="KW-0677">Repeat</keyword>
<comment type="caution">
    <text evidence="8">The sequence shown here is derived from an EMBL/GenBank/DDBJ whole genome shotgun (WGS) entry which is preliminary data.</text>
</comment>
<keyword evidence="9" id="KW-1185">Reference proteome</keyword>
<dbReference type="Proteomes" id="UP000034954">
    <property type="component" value="Unassembled WGS sequence"/>
</dbReference>
<dbReference type="PANTHER" id="PTHR19879:SF9">
    <property type="entry name" value="TRANSCRIPTION INITIATION FACTOR TFIID SUBUNIT 5"/>
    <property type="match status" value="1"/>
</dbReference>
<evidence type="ECO:0000256" key="3">
    <source>
        <dbReference type="PROSITE-ProRule" id="PRU00221"/>
    </source>
</evidence>
<dbReference type="SUPFAM" id="SSF52540">
    <property type="entry name" value="P-loop containing nucleoside triphosphate hydrolases"/>
    <property type="match status" value="1"/>
</dbReference>
<name>A0A0M2UP96_9BACT</name>
<feature type="domain" description="Novel STAND NTPase 1" evidence="6">
    <location>
        <begin position="10"/>
        <end position="412"/>
    </location>
</feature>
<evidence type="ECO:0000313" key="8">
    <source>
        <dbReference type="EMBL" id="KKO17953.1"/>
    </source>
</evidence>